<dbReference type="Proteomes" id="UP000460435">
    <property type="component" value="Unassembled WGS sequence"/>
</dbReference>
<dbReference type="EMBL" id="WLZY01000002">
    <property type="protein sequence ID" value="NDL57036.1"/>
    <property type="molecule type" value="Genomic_DNA"/>
</dbReference>
<sequence length="69" mass="7665">MGDSKLNKKGLADLEKNIRQELKKAEAEANKAAGRETTPEAKARVFARVLRSHGVEDVNEAELRRKFSG</sequence>
<feature type="coiled-coil region" evidence="1">
    <location>
        <begin position="8"/>
        <end position="35"/>
    </location>
</feature>
<dbReference type="RefSeq" id="WP_162449722.1">
    <property type="nucleotide sequence ID" value="NZ_WLZY01000002.1"/>
</dbReference>
<name>A0A7K3M163_9ACTN</name>
<organism evidence="2 3">
    <name type="scientific">Phytoactinopolyspora mesophila</name>
    <dbReference type="NCBI Taxonomy" id="2650750"/>
    <lineage>
        <taxon>Bacteria</taxon>
        <taxon>Bacillati</taxon>
        <taxon>Actinomycetota</taxon>
        <taxon>Actinomycetes</taxon>
        <taxon>Jiangellales</taxon>
        <taxon>Jiangellaceae</taxon>
        <taxon>Phytoactinopolyspora</taxon>
    </lineage>
</organism>
<comment type="caution">
    <text evidence="2">The sequence shown here is derived from an EMBL/GenBank/DDBJ whole genome shotgun (WGS) entry which is preliminary data.</text>
</comment>
<gene>
    <name evidence="2" type="ORF">F7O44_08135</name>
</gene>
<evidence type="ECO:0000313" key="2">
    <source>
        <dbReference type="EMBL" id="NDL57036.1"/>
    </source>
</evidence>
<proteinExistence type="predicted"/>
<evidence type="ECO:0000313" key="3">
    <source>
        <dbReference type="Proteomes" id="UP000460435"/>
    </source>
</evidence>
<dbReference type="AlphaFoldDB" id="A0A7K3M163"/>
<protein>
    <submittedName>
        <fullName evidence="2">Uncharacterized protein</fullName>
    </submittedName>
</protein>
<accession>A0A7K3M163</accession>
<reference evidence="2 3" key="1">
    <citation type="submission" date="2019-11" db="EMBL/GenBank/DDBJ databases">
        <authorList>
            <person name="Li X.-J."/>
            <person name="Feng X.-M."/>
        </authorList>
    </citation>
    <scope>NUCLEOTIDE SEQUENCE [LARGE SCALE GENOMIC DNA]</scope>
    <source>
        <strain evidence="2 3">XMNu-373</strain>
    </source>
</reference>
<keyword evidence="3" id="KW-1185">Reference proteome</keyword>
<keyword evidence="1" id="KW-0175">Coiled coil</keyword>
<evidence type="ECO:0000256" key="1">
    <source>
        <dbReference type="SAM" id="Coils"/>
    </source>
</evidence>